<feature type="chain" id="PRO_5026226705" evidence="2">
    <location>
        <begin position="23"/>
        <end position="225"/>
    </location>
</feature>
<sequence>MRSHITTAALALAAMLATPALARTGEDAGQLQIKLLGSAVLPDGKIDQVNLDLVGLPSTIRTKANDNVVPTIAVEYFLTPALSVETICCVTQHDVDATAGVPGAELVSDAKLIPATLTLKYHLNAGGISPYVGAGPALFLFIDEKPGAAAVALGADRTTLSNELGLALQAGIDVPINDSWLAVSLDAKRYFIATTARWYAGSTKVIETEHTLDPWVLSAGLALRF</sequence>
<evidence type="ECO:0000256" key="1">
    <source>
        <dbReference type="ARBA" id="ARBA00009330"/>
    </source>
</evidence>
<comment type="caution">
    <text evidence="3">The sequence shown here is derived from an EMBL/GenBank/DDBJ whole genome shotgun (WGS) entry which is preliminary data.</text>
</comment>
<dbReference type="RefSeq" id="WP_161389624.1">
    <property type="nucleotide sequence ID" value="NZ_JBHSCP010000001.1"/>
</dbReference>
<dbReference type="EMBL" id="WTYJ01000001">
    <property type="protein sequence ID" value="MXO97947.1"/>
    <property type="molecule type" value="Genomic_DNA"/>
</dbReference>
<dbReference type="Pfam" id="PF03922">
    <property type="entry name" value="OmpW"/>
    <property type="match status" value="1"/>
</dbReference>
<dbReference type="GO" id="GO:0055085">
    <property type="term" value="P:transmembrane transport"/>
    <property type="evidence" value="ECO:0007669"/>
    <property type="project" value="TreeGrafter"/>
</dbReference>
<evidence type="ECO:0000256" key="2">
    <source>
        <dbReference type="SAM" id="SignalP"/>
    </source>
</evidence>
<keyword evidence="2" id="KW-0732">Signal</keyword>
<dbReference type="Proteomes" id="UP000469430">
    <property type="component" value="Unassembled WGS sequence"/>
</dbReference>
<feature type="signal peptide" evidence="2">
    <location>
        <begin position="1"/>
        <end position="22"/>
    </location>
</feature>
<dbReference type="Gene3D" id="2.40.160.20">
    <property type="match status" value="1"/>
</dbReference>
<dbReference type="GO" id="GO:0019867">
    <property type="term" value="C:outer membrane"/>
    <property type="evidence" value="ECO:0007669"/>
    <property type="project" value="InterPro"/>
</dbReference>
<dbReference type="AlphaFoldDB" id="A0A6I4TSQ8"/>
<dbReference type="OrthoDB" id="9807574at2"/>
<dbReference type="PANTHER" id="PTHR36920:SF1">
    <property type="entry name" value="OUTER MEMBRANE PROTEIN W"/>
    <property type="match status" value="1"/>
</dbReference>
<dbReference type="SUPFAM" id="SSF56925">
    <property type="entry name" value="OMPA-like"/>
    <property type="match status" value="1"/>
</dbReference>
<dbReference type="PANTHER" id="PTHR36920">
    <property type="match status" value="1"/>
</dbReference>
<dbReference type="InterPro" id="IPR005618">
    <property type="entry name" value="OMPW"/>
</dbReference>
<evidence type="ECO:0000313" key="3">
    <source>
        <dbReference type="EMBL" id="MXO97947.1"/>
    </source>
</evidence>
<accession>A0A6I4TSQ8</accession>
<protein>
    <submittedName>
        <fullName evidence="3">Outer membrane beta-barrel protein</fullName>
    </submittedName>
</protein>
<organism evidence="3 4">
    <name type="scientific">Croceibacterium xixiisoli</name>
    <dbReference type="NCBI Taxonomy" id="1476466"/>
    <lineage>
        <taxon>Bacteria</taxon>
        <taxon>Pseudomonadati</taxon>
        <taxon>Pseudomonadota</taxon>
        <taxon>Alphaproteobacteria</taxon>
        <taxon>Sphingomonadales</taxon>
        <taxon>Erythrobacteraceae</taxon>
        <taxon>Croceibacterium</taxon>
    </lineage>
</organism>
<gene>
    <name evidence="3" type="ORF">GRI97_02955</name>
</gene>
<reference evidence="3 4" key="1">
    <citation type="submission" date="2019-12" db="EMBL/GenBank/DDBJ databases">
        <title>Genomic-based taxomic classification of the family Erythrobacteraceae.</title>
        <authorList>
            <person name="Xu L."/>
        </authorList>
    </citation>
    <scope>NUCLEOTIDE SEQUENCE [LARGE SCALE GENOMIC DNA]</scope>
    <source>
        <strain evidence="3 4">S36</strain>
    </source>
</reference>
<dbReference type="InterPro" id="IPR011250">
    <property type="entry name" value="OMP/PagP_B-barrel"/>
</dbReference>
<proteinExistence type="inferred from homology"/>
<keyword evidence="4" id="KW-1185">Reference proteome</keyword>
<name>A0A6I4TSQ8_9SPHN</name>
<comment type="similarity">
    <text evidence="1">Belongs to the OmpW/AlkL family.</text>
</comment>
<evidence type="ECO:0000313" key="4">
    <source>
        <dbReference type="Proteomes" id="UP000469430"/>
    </source>
</evidence>